<dbReference type="SMART" id="SM00020">
    <property type="entry name" value="Tryp_SPc"/>
    <property type="match status" value="1"/>
</dbReference>
<dbReference type="InterPro" id="IPR001314">
    <property type="entry name" value="Peptidase_S1A"/>
</dbReference>
<dbReference type="PROSITE" id="PS00135">
    <property type="entry name" value="TRYPSIN_SER"/>
    <property type="match status" value="1"/>
</dbReference>
<dbReference type="SUPFAM" id="SSF50494">
    <property type="entry name" value="Trypsin-like serine proteases"/>
    <property type="match status" value="1"/>
</dbReference>
<evidence type="ECO:0000313" key="8">
    <source>
        <dbReference type="EMBL" id="KAH9516460.1"/>
    </source>
</evidence>
<dbReference type="Proteomes" id="UP000790347">
    <property type="component" value="Unassembled WGS sequence"/>
</dbReference>
<evidence type="ECO:0000256" key="2">
    <source>
        <dbReference type="ARBA" id="ARBA00022801"/>
    </source>
</evidence>
<name>A0A922L492_DERFA</name>
<keyword evidence="3" id="KW-0720">Serine protease</keyword>
<organism evidence="8 9">
    <name type="scientific">Dermatophagoides farinae</name>
    <name type="common">American house dust mite</name>
    <dbReference type="NCBI Taxonomy" id="6954"/>
    <lineage>
        <taxon>Eukaryota</taxon>
        <taxon>Metazoa</taxon>
        <taxon>Ecdysozoa</taxon>
        <taxon>Arthropoda</taxon>
        <taxon>Chelicerata</taxon>
        <taxon>Arachnida</taxon>
        <taxon>Acari</taxon>
        <taxon>Acariformes</taxon>
        <taxon>Sarcoptiformes</taxon>
        <taxon>Astigmata</taxon>
        <taxon>Psoroptidia</taxon>
        <taxon>Analgoidea</taxon>
        <taxon>Pyroglyphidae</taxon>
        <taxon>Dermatophagoidinae</taxon>
        <taxon>Dermatophagoides</taxon>
    </lineage>
</organism>
<dbReference type="OrthoDB" id="6489948at2759"/>
<dbReference type="GO" id="GO:0004252">
    <property type="term" value="F:serine-type endopeptidase activity"/>
    <property type="evidence" value="ECO:0007669"/>
    <property type="project" value="InterPro"/>
</dbReference>
<keyword evidence="9" id="KW-1185">Reference proteome</keyword>
<dbReference type="AlphaFoldDB" id="A0A922L492"/>
<sequence length="283" mass="32385">MYRIFILSFLLYKSDNIHCDKFIVIDNIEFIVQVKNSLSLPGCGLSGHFERIANGQNSLDGSYPFAAMLYRYSIPFGGAVIINERWLLSAAHNFRDSKQSSIYSIGVGSINIKRLIMKKIDRIILHEKYQGRQKYDLALIRLKEPLRFGQTIRPICLPDYSFESLNNLKKGRAIGWGYRNFTSYKVSQILQEVDLDIIPLNECRSIYSKLKQDIIHSQICTYTMNKDACSGDSGGPFFAYRNDRAILFGIIDFGVTCADNFPGVNTAVSHFLHWINRILIENQ</sequence>
<evidence type="ECO:0000313" key="7">
    <source>
        <dbReference type="EMBL" id="KAH7646111.1"/>
    </source>
</evidence>
<accession>A0A922L492</accession>
<dbReference type="EMBL" id="ASGP02000003">
    <property type="protein sequence ID" value="KAH9516460.1"/>
    <property type="molecule type" value="Genomic_DNA"/>
</dbReference>
<keyword evidence="4" id="KW-1015">Disulfide bond</keyword>
<keyword evidence="2" id="KW-0378">Hydrolase</keyword>
<dbReference type="InterPro" id="IPR051487">
    <property type="entry name" value="Ser/Thr_Proteases_Immune/Dev"/>
</dbReference>
<evidence type="ECO:0000256" key="1">
    <source>
        <dbReference type="ARBA" id="ARBA00022670"/>
    </source>
</evidence>
<reference evidence="8" key="1">
    <citation type="submission" date="2013-05" db="EMBL/GenBank/DDBJ databases">
        <authorList>
            <person name="Yim A.K.Y."/>
            <person name="Chan T.F."/>
            <person name="Ji K.M."/>
            <person name="Liu X.Y."/>
            <person name="Zhou J.W."/>
            <person name="Li R.Q."/>
            <person name="Yang K.Y."/>
            <person name="Li J."/>
            <person name="Li M."/>
            <person name="Law P.T.W."/>
            <person name="Wu Y.L."/>
            <person name="Cai Z.L."/>
            <person name="Qin H."/>
            <person name="Bao Y."/>
            <person name="Leung R.K.K."/>
            <person name="Ng P.K.S."/>
            <person name="Zou J."/>
            <person name="Zhong X.J."/>
            <person name="Ran P.X."/>
            <person name="Zhong N.S."/>
            <person name="Liu Z.G."/>
            <person name="Tsui S.K.W."/>
        </authorList>
    </citation>
    <scope>NUCLEOTIDE SEQUENCE</scope>
    <source>
        <strain evidence="8">Derf</strain>
        <tissue evidence="8">Whole organism</tissue>
    </source>
</reference>
<dbReference type="FunFam" id="2.40.10.10:FF:000036">
    <property type="entry name" value="Trypsin beta"/>
    <property type="match status" value="1"/>
</dbReference>
<dbReference type="PRINTS" id="PR00722">
    <property type="entry name" value="CHYMOTRYPSIN"/>
</dbReference>
<dbReference type="EMBL" id="SDOV01000001">
    <property type="protein sequence ID" value="KAH7646111.1"/>
    <property type="molecule type" value="Genomic_DNA"/>
</dbReference>
<reference evidence="7" key="2">
    <citation type="submission" date="2020-06" db="EMBL/GenBank/DDBJ databases">
        <authorList>
            <person name="Ji K."/>
            <person name="Li J."/>
        </authorList>
    </citation>
    <scope>NUCLEOTIDE SEQUENCE</scope>
    <source>
        <strain evidence="7">JKM2019</strain>
        <tissue evidence="7">Whole body</tissue>
    </source>
</reference>
<proteinExistence type="inferred from homology"/>
<dbReference type="CDD" id="cd00190">
    <property type="entry name" value="Tryp_SPc"/>
    <property type="match status" value="1"/>
</dbReference>
<dbReference type="GO" id="GO:0006508">
    <property type="term" value="P:proteolysis"/>
    <property type="evidence" value="ECO:0007669"/>
    <property type="project" value="UniProtKB-KW"/>
</dbReference>
<evidence type="ECO:0000256" key="3">
    <source>
        <dbReference type="ARBA" id="ARBA00022825"/>
    </source>
</evidence>
<dbReference type="PANTHER" id="PTHR24256">
    <property type="entry name" value="TRYPTASE-RELATED"/>
    <property type="match status" value="1"/>
</dbReference>
<protein>
    <submittedName>
        <fullName evidence="7">Clotting factor b-like</fullName>
    </submittedName>
</protein>
<reference evidence="8" key="4">
    <citation type="journal article" date="2022" name="Res Sq">
        <title>Comparative Genomics Reveals Insights into the Divergent Evolution of Astigmatic Mites and Household Pest Adaptations.</title>
        <authorList>
            <person name="Xiong Q."/>
            <person name="Wan A.T.-Y."/>
            <person name="Liu X.-Y."/>
            <person name="Fung C.S.-H."/>
            <person name="Xiao X."/>
            <person name="Malainual N."/>
            <person name="Hou J."/>
            <person name="Wang L."/>
            <person name="Wang M."/>
            <person name="Yang K."/>
            <person name="Cui Y."/>
            <person name="Leung E."/>
            <person name="Nong W."/>
            <person name="Shin S.-K."/>
            <person name="Au S."/>
            <person name="Jeong K.Y."/>
            <person name="Chew F.T."/>
            <person name="Hui J."/>
            <person name="Leung T.F."/>
            <person name="Tungtrongchitr A."/>
            <person name="Zhong N."/>
            <person name="Liu Z."/>
            <person name="Tsui S."/>
        </authorList>
    </citation>
    <scope>NUCLEOTIDE SEQUENCE</scope>
    <source>
        <strain evidence="8">Derf</strain>
        <tissue evidence="8">Whole organism</tissue>
    </source>
</reference>
<dbReference type="PROSITE" id="PS50240">
    <property type="entry name" value="TRYPSIN_DOM"/>
    <property type="match status" value="1"/>
</dbReference>
<evidence type="ECO:0000313" key="9">
    <source>
        <dbReference type="Proteomes" id="UP000790347"/>
    </source>
</evidence>
<dbReference type="InterPro" id="IPR001254">
    <property type="entry name" value="Trypsin_dom"/>
</dbReference>
<dbReference type="InterPro" id="IPR043504">
    <property type="entry name" value="Peptidase_S1_PA_chymotrypsin"/>
</dbReference>
<feature type="domain" description="Peptidase S1" evidence="6">
    <location>
        <begin position="52"/>
        <end position="280"/>
    </location>
</feature>
<evidence type="ECO:0000256" key="4">
    <source>
        <dbReference type="ARBA" id="ARBA00023157"/>
    </source>
</evidence>
<keyword evidence="1" id="KW-0645">Protease</keyword>
<comment type="similarity">
    <text evidence="5">Belongs to the peptidase S1 family. CLIP subfamily.</text>
</comment>
<reference evidence="7" key="3">
    <citation type="journal article" date="2021" name="World Allergy Organ. J.">
        <title>Chromosome-level assembly of Dermatophagoides farinae genome and transcriptome reveals two novel allergens Der f 37 and Der f 39.</title>
        <authorList>
            <person name="Chen J."/>
            <person name="Cai Z."/>
            <person name="Fan D."/>
            <person name="Hu J."/>
            <person name="Hou Y."/>
            <person name="He Y."/>
            <person name="Zhang Z."/>
            <person name="Zhao Z."/>
            <person name="Gao P."/>
            <person name="Hu W."/>
            <person name="Sun J."/>
            <person name="Li J."/>
            <person name="Ji K."/>
        </authorList>
    </citation>
    <scope>NUCLEOTIDE SEQUENCE</scope>
    <source>
        <strain evidence="7">JKM2019</strain>
    </source>
</reference>
<dbReference type="InterPro" id="IPR033116">
    <property type="entry name" value="TRYPSIN_SER"/>
</dbReference>
<gene>
    <name evidence="8" type="ORF">DERF_007196</name>
    <name evidence="7" type="ORF">HUG17_1649</name>
</gene>
<evidence type="ECO:0000259" key="6">
    <source>
        <dbReference type="PROSITE" id="PS50240"/>
    </source>
</evidence>
<dbReference type="Pfam" id="PF00089">
    <property type="entry name" value="Trypsin"/>
    <property type="match status" value="1"/>
</dbReference>
<dbReference type="InterPro" id="IPR009003">
    <property type="entry name" value="Peptidase_S1_PA"/>
</dbReference>
<evidence type="ECO:0000256" key="5">
    <source>
        <dbReference type="ARBA" id="ARBA00024195"/>
    </source>
</evidence>
<dbReference type="Proteomes" id="UP000828236">
    <property type="component" value="Unassembled WGS sequence"/>
</dbReference>
<comment type="caution">
    <text evidence="8">The sequence shown here is derived from an EMBL/GenBank/DDBJ whole genome shotgun (WGS) entry which is preliminary data.</text>
</comment>
<dbReference type="Gene3D" id="2.40.10.10">
    <property type="entry name" value="Trypsin-like serine proteases"/>
    <property type="match status" value="1"/>
</dbReference>